<dbReference type="Proteomes" id="UP000800096">
    <property type="component" value="Unassembled WGS sequence"/>
</dbReference>
<proteinExistence type="predicted"/>
<feature type="region of interest" description="Disordered" evidence="1">
    <location>
        <begin position="31"/>
        <end position="82"/>
    </location>
</feature>
<dbReference type="EMBL" id="ML979134">
    <property type="protein sequence ID" value="KAF1917973.1"/>
    <property type="molecule type" value="Genomic_DNA"/>
</dbReference>
<name>A0A6A5QRE7_AMPQU</name>
<feature type="non-terminal residue" evidence="2">
    <location>
        <position position="471"/>
    </location>
</feature>
<evidence type="ECO:0000313" key="3">
    <source>
        <dbReference type="Proteomes" id="UP000800096"/>
    </source>
</evidence>
<gene>
    <name evidence="2" type="ORF">BDU57DRAFT_418493</name>
</gene>
<organism evidence="2 3">
    <name type="scientific">Ampelomyces quisqualis</name>
    <name type="common">Powdery mildew agent</name>
    <dbReference type="NCBI Taxonomy" id="50730"/>
    <lineage>
        <taxon>Eukaryota</taxon>
        <taxon>Fungi</taxon>
        <taxon>Dikarya</taxon>
        <taxon>Ascomycota</taxon>
        <taxon>Pezizomycotina</taxon>
        <taxon>Dothideomycetes</taxon>
        <taxon>Pleosporomycetidae</taxon>
        <taxon>Pleosporales</taxon>
        <taxon>Pleosporineae</taxon>
        <taxon>Phaeosphaeriaceae</taxon>
        <taxon>Ampelomyces</taxon>
    </lineage>
</organism>
<accession>A0A6A5QRE7</accession>
<feature type="compositionally biased region" description="Polar residues" evidence="1">
    <location>
        <begin position="57"/>
        <end position="66"/>
    </location>
</feature>
<dbReference type="AlphaFoldDB" id="A0A6A5QRE7"/>
<feature type="compositionally biased region" description="Basic residues" evidence="1">
    <location>
        <begin position="67"/>
        <end position="80"/>
    </location>
</feature>
<sequence length="471" mass="51518">MDNRYISAGLHDRGRSRSELPMDYINRALARYNHSPRRQHHSTQAGPSPSRADKRQTISPVRGTSRSPKHHRRKHRRHKMASFDSPWLQDLDGLKKTVQSMPAQYKSTLSSVSKDTLQKVCDPAVLHVWETDSDIDNLLQLTSVIAKLCNLGTRKDKGVNTSDGSMVIIAEDKAGRNNFGRICQLIEHLTCTNGKKHLEGTVAAFGSIIVVKGWNNSVRSDNAGKEVGNTVKRVNIALERAIKMGGSKEKIVWHHGPVIHFLLYWINNTSSTLRSALHAITITGSLDLGSSVKPSKAGSANTLPDLTCLETYAKKLDIPVVFLDPGPQLITSPHLATYMYYFGYYINTFLPASLSRPHLHKAQDELLTFAFRILGASLNKSGARIVSLVQTHLDAGVGKKFAQTCVSAASFSQSACRAAGAEDSVHRATHLADSPFSPFTTRPLSAFARLAVGPAAAPSSSEWAVALPMTL</sequence>
<evidence type="ECO:0000256" key="1">
    <source>
        <dbReference type="SAM" id="MobiDB-lite"/>
    </source>
</evidence>
<evidence type="ECO:0000313" key="2">
    <source>
        <dbReference type="EMBL" id="KAF1917973.1"/>
    </source>
</evidence>
<dbReference type="OrthoDB" id="3796651at2759"/>
<keyword evidence="3" id="KW-1185">Reference proteome</keyword>
<reference evidence="2" key="1">
    <citation type="journal article" date="2020" name="Stud. Mycol.">
        <title>101 Dothideomycetes genomes: a test case for predicting lifestyles and emergence of pathogens.</title>
        <authorList>
            <person name="Haridas S."/>
            <person name="Albert R."/>
            <person name="Binder M."/>
            <person name="Bloem J."/>
            <person name="Labutti K."/>
            <person name="Salamov A."/>
            <person name="Andreopoulos B."/>
            <person name="Baker S."/>
            <person name="Barry K."/>
            <person name="Bills G."/>
            <person name="Bluhm B."/>
            <person name="Cannon C."/>
            <person name="Castanera R."/>
            <person name="Culley D."/>
            <person name="Daum C."/>
            <person name="Ezra D."/>
            <person name="Gonzalez J."/>
            <person name="Henrissat B."/>
            <person name="Kuo A."/>
            <person name="Liang C."/>
            <person name="Lipzen A."/>
            <person name="Lutzoni F."/>
            <person name="Magnuson J."/>
            <person name="Mondo S."/>
            <person name="Nolan M."/>
            <person name="Ohm R."/>
            <person name="Pangilinan J."/>
            <person name="Park H.-J."/>
            <person name="Ramirez L."/>
            <person name="Alfaro M."/>
            <person name="Sun H."/>
            <person name="Tritt A."/>
            <person name="Yoshinaga Y."/>
            <person name="Zwiers L.-H."/>
            <person name="Turgeon B."/>
            <person name="Goodwin S."/>
            <person name="Spatafora J."/>
            <person name="Crous P."/>
            <person name="Grigoriev I."/>
        </authorList>
    </citation>
    <scope>NUCLEOTIDE SEQUENCE</scope>
    <source>
        <strain evidence="2">HMLAC05119</strain>
    </source>
</reference>
<protein>
    <submittedName>
        <fullName evidence="2">Uncharacterized protein</fullName>
    </submittedName>
</protein>